<feature type="transmembrane region" description="Helical" evidence="8">
    <location>
        <begin position="311"/>
        <end position="326"/>
    </location>
</feature>
<evidence type="ECO:0000256" key="6">
    <source>
        <dbReference type="ARBA" id="ARBA00023136"/>
    </source>
</evidence>
<feature type="transmembrane region" description="Helical" evidence="8">
    <location>
        <begin position="446"/>
        <end position="465"/>
    </location>
</feature>
<accession>A0ABQ1LV77</accession>
<comment type="subcellular location">
    <subcellularLocation>
        <location evidence="1">Cell membrane</location>
        <topology evidence="1">Multi-pass membrane protein</topology>
    </subcellularLocation>
</comment>
<proteinExistence type="inferred from homology"/>
<dbReference type="InterPro" id="IPR004299">
    <property type="entry name" value="MBOAT_fam"/>
</dbReference>
<evidence type="ECO:0000256" key="3">
    <source>
        <dbReference type="ARBA" id="ARBA00022475"/>
    </source>
</evidence>
<dbReference type="Pfam" id="PF03062">
    <property type="entry name" value="MBOAT"/>
    <property type="match status" value="1"/>
</dbReference>
<dbReference type="EMBL" id="BMEC01000003">
    <property type="protein sequence ID" value="GGC28210.1"/>
    <property type="molecule type" value="Genomic_DNA"/>
</dbReference>
<evidence type="ECO:0000256" key="1">
    <source>
        <dbReference type="ARBA" id="ARBA00004651"/>
    </source>
</evidence>
<name>A0ABQ1LV77_9BACT</name>
<dbReference type="PANTHER" id="PTHR13285:SF18">
    <property type="entry name" value="PROTEIN-CYSTEINE N-PALMITOYLTRANSFERASE RASP"/>
    <property type="match status" value="1"/>
</dbReference>
<evidence type="ECO:0000256" key="4">
    <source>
        <dbReference type="ARBA" id="ARBA00022692"/>
    </source>
</evidence>
<comment type="similarity">
    <text evidence="2 7">Belongs to the membrane-bound acyltransferase family.</text>
</comment>
<comment type="caution">
    <text evidence="9">The sequence shown here is derived from an EMBL/GenBank/DDBJ whole genome shotgun (WGS) entry which is preliminary data.</text>
</comment>
<dbReference type="RefSeq" id="WP_188461272.1">
    <property type="nucleotide sequence ID" value="NZ_BAABHU010000003.1"/>
</dbReference>
<feature type="transmembrane region" description="Helical" evidence="8">
    <location>
        <begin position="79"/>
        <end position="98"/>
    </location>
</feature>
<keyword evidence="3 7" id="KW-1003">Cell membrane</keyword>
<sequence length="475" mass="55824">MLFNSFEFALFLPLSFLLYWFVFKKHLKAQNFFLLAISYLFYGWWDWRFLSLIAFSSLVDFIAGQQIEKSNTKARKKLFLWISICTNLGFLGFFKYFNFFTESFADMLNMVGMQTNPWSLNVILPVGISFYTFQTMSYTIDVYREQMKAEKDPIAFFAYVSFFPQLVAGPIERAVNLLPQFKIKREFSYEQGADGMRLILWGLFKKVVIADNCAIFVNEVFANYQTASGLELILGAVFFAFQIYGDFSGYSDIAIGTAKLFGFDLMTNFRTPYFSRDMAEFWRRWHISLSTWFRDYVYIPLGGSRVGKGRAVFNTFVIFVVSGFWHGANWTFIVWGALNAVYFLPLLLMGKNRKNTDTVAENRVLPNLRELWQMGSTFGLTCLAWVFFRSESVGDAWSYILQLFTLNHDFNVDLPYSIYLTLPIFIFLEWCFREKGIFRLKTINRINRYTIYFSIALCIFLLGRFNNQEFIYFQF</sequence>
<evidence type="ECO:0000313" key="9">
    <source>
        <dbReference type="EMBL" id="GGC28210.1"/>
    </source>
</evidence>
<feature type="transmembrane region" description="Helical" evidence="8">
    <location>
        <begin position="6"/>
        <end position="22"/>
    </location>
</feature>
<feature type="transmembrane region" description="Helical" evidence="8">
    <location>
        <begin position="332"/>
        <end position="350"/>
    </location>
</feature>
<gene>
    <name evidence="9" type="ORF">GCM10011506_12000</name>
</gene>
<dbReference type="InterPro" id="IPR028362">
    <property type="entry name" value="AlgI"/>
</dbReference>
<dbReference type="PIRSF" id="PIRSF016636">
    <property type="entry name" value="AlgI_DltB"/>
    <property type="match status" value="1"/>
</dbReference>
<evidence type="ECO:0000256" key="7">
    <source>
        <dbReference type="PIRNR" id="PIRNR016636"/>
    </source>
</evidence>
<keyword evidence="6 7" id="KW-0472">Membrane</keyword>
<keyword evidence="7" id="KW-0012">Acyltransferase</keyword>
<evidence type="ECO:0000256" key="8">
    <source>
        <dbReference type="SAM" id="Phobius"/>
    </source>
</evidence>
<keyword evidence="5 8" id="KW-1133">Transmembrane helix</keyword>
<feature type="transmembrane region" description="Helical" evidence="8">
    <location>
        <begin position="416"/>
        <end position="434"/>
    </location>
</feature>
<feature type="transmembrane region" description="Helical" evidence="8">
    <location>
        <begin position="118"/>
        <end position="140"/>
    </location>
</feature>
<reference evidence="10" key="1">
    <citation type="journal article" date="2019" name="Int. J. Syst. Evol. Microbiol.">
        <title>The Global Catalogue of Microorganisms (GCM) 10K type strain sequencing project: providing services to taxonomists for standard genome sequencing and annotation.</title>
        <authorList>
            <consortium name="The Broad Institute Genomics Platform"/>
            <consortium name="The Broad Institute Genome Sequencing Center for Infectious Disease"/>
            <person name="Wu L."/>
            <person name="Ma J."/>
        </authorList>
    </citation>
    <scope>NUCLEOTIDE SEQUENCE [LARGE SCALE GENOMIC DNA]</scope>
    <source>
        <strain evidence="10">CGMCC 1.10832</strain>
    </source>
</reference>
<organism evidence="9 10">
    <name type="scientific">Marivirga lumbricoides</name>
    <dbReference type="NCBI Taxonomy" id="1046115"/>
    <lineage>
        <taxon>Bacteria</taxon>
        <taxon>Pseudomonadati</taxon>
        <taxon>Bacteroidota</taxon>
        <taxon>Cytophagia</taxon>
        <taxon>Cytophagales</taxon>
        <taxon>Marivirgaceae</taxon>
        <taxon>Marivirga</taxon>
    </lineage>
</organism>
<evidence type="ECO:0000256" key="2">
    <source>
        <dbReference type="ARBA" id="ARBA00010323"/>
    </source>
</evidence>
<dbReference type="InterPro" id="IPR051085">
    <property type="entry name" value="MB_O-acyltransferase"/>
</dbReference>
<keyword evidence="7" id="KW-0808">Transferase</keyword>
<protein>
    <submittedName>
        <fullName evidence="9">O-acyltransferase</fullName>
    </submittedName>
</protein>
<feature type="transmembrane region" description="Helical" evidence="8">
    <location>
        <begin position="29"/>
        <end position="45"/>
    </location>
</feature>
<dbReference type="PANTHER" id="PTHR13285">
    <property type="entry name" value="ACYLTRANSFERASE"/>
    <property type="match status" value="1"/>
</dbReference>
<evidence type="ECO:0000313" key="10">
    <source>
        <dbReference type="Proteomes" id="UP000636010"/>
    </source>
</evidence>
<feature type="transmembrane region" description="Helical" evidence="8">
    <location>
        <begin position="371"/>
        <end position="388"/>
    </location>
</feature>
<dbReference type="PIRSF" id="PIRSF500217">
    <property type="entry name" value="AlgI"/>
    <property type="match status" value="1"/>
</dbReference>
<dbReference type="InterPro" id="IPR024194">
    <property type="entry name" value="Ac/AlaTfrase_AlgI/DltB"/>
</dbReference>
<keyword evidence="4 8" id="KW-0812">Transmembrane</keyword>
<dbReference type="Proteomes" id="UP000636010">
    <property type="component" value="Unassembled WGS sequence"/>
</dbReference>
<keyword evidence="10" id="KW-1185">Reference proteome</keyword>
<evidence type="ECO:0000256" key="5">
    <source>
        <dbReference type="ARBA" id="ARBA00022989"/>
    </source>
</evidence>